<dbReference type="Proteomes" id="UP000887540">
    <property type="component" value="Unplaced"/>
</dbReference>
<dbReference type="WBParaSite" id="ACRNAN_scaffold1955.g24883.t1">
    <property type="protein sequence ID" value="ACRNAN_scaffold1955.g24883.t1"/>
    <property type="gene ID" value="ACRNAN_scaffold1955.g24883"/>
</dbReference>
<name>A0A914D8E4_9BILA</name>
<evidence type="ECO:0000313" key="1">
    <source>
        <dbReference type="Proteomes" id="UP000887540"/>
    </source>
</evidence>
<proteinExistence type="predicted"/>
<sequence length="78" mass="9279">MMEICSSTDDQFYSDKLFEEIENSIQLVQIETQKFEANVYICFEQIQHFGNQLVQSTYNFDEDQYNQVFNTLGLKYAI</sequence>
<organism evidence="1 2">
    <name type="scientific">Acrobeloides nanus</name>
    <dbReference type="NCBI Taxonomy" id="290746"/>
    <lineage>
        <taxon>Eukaryota</taxon>
        <taxon>Metazoa</taxon>
        <taxon>Ecdysozoa</taxon>
        <taxon>Nematoda</taxon>
        <taxon>Chromadorea</taxon>
        <taxon>Rhabditida</taxon>
        <taxon>Tylenchina</taxon>
        <taxon>Cephalobomorpha</taxon>
        <taxon>Cephaloboidea</taxon>
        <taxon>Cephalobidae</taxon>
        <taxon>Acrobeloides</taxon>
    </lineage>
</organism>
<keyword evidence="1" id="KW-1185">Reference proteome</keyword>
<evidence type="ECO:0000313" key="2">
    <source>
        <dbReference type="WBParaSite" id="ACRNAN_scaffold1955.g24883.t1"/>
    </source>
</evidence>
<protein>
    <submittedName>
        <fullName evidence="2">Uncharacterized protein</fullName>
    </submittedName>
</protein>
<dbReference type="AlphaFoldDB" id="A0A914D8E4"/>
<reference evidence="2" key="1">
    <citation type="submission" date="2022-11" db="UniProtKB">
        <authorList>
            <consortium name="WormBaseParasite"/>
        </authorList>
    </citation>
    <scope>IDENTIFICATION</scope>
</reference>
<accession>A0A914D8E4</accession>